<comment type="caution">
    <text evidence="3">The sequence shown here is derived from an EMBL/GenBank/DDBJ whole genome shotgun (WGS) entry which is preliminary data.</text>
</comment>
<dbReference type="Gene3D" id="3.30.500.10">
    <property type="entry name" value="MHC class I-like antigen recognition-like"/>
    <property type="match status" value="1"/>
</dbReference>
<dbReference type="GO" id="GO:0009897">
    <property type="term" value="C:external side of plasma membrane"/>
    <property type="evidence" value="ECO:0007669"/>
    <property type="project" value="TreeGrafter"/>
</dbReference>
<dbReference type="Proteomes" id="UP000288216">
    <property type="component" value="Unassembled WGS sequence"/>
</dbReference>
<dbReference type="PANTHER" id="PTHR16675:SF235">
    <property type="entry name" value="SHKT DOMAIN-CONTAINING PROTEIN"/>
    <property type="match status" value="1"/>
</dbReference>
<protein>
    <recommendedName>
        <fullName evidence="2">MHC class I-like antigen recognition-like domain-containing protein</fullName>
    </recommendedName>
</protein>
<proteinExistence type="predicted"/>
<keyword evidence="1" id="KW-0325">Glycoprotein</keyword>
<dbReference type="InterPro" id="IPR011162">
    <property type="entry name" value="MHC_I/II-like_Ag-recog"/>
</dbReference>
<accession>A0A401P7T8</accession>
<dbReference type="EMBL" id="BFAA01005970">
    <property type="protein sequence ID" value="GCB69221.1"/>
    <property type="molecule type" value="Genomic_DNA"/>
</dbReference>
<feature type="domain" description="MHC class I-like antigen recognition-like" evidence="2">
    <location>
        <begin position="3"/>
        <end position="77"/>
    </location>
</feature>
<dbReference type="GO" id="GO:0006955">
    <property type="term" value="P:immune response"/>
    <property type="evidence" value="ECO:0007669"/>
    <property type="project" value="TreeGrafter"/>
</dbReference>
<evidence type="ECO:0000256" key="1">
    <source>
        <dbReference type="ARBA" id="ARBA00023180"/>
    </source>
</evidence>
<gene>
    <name evidence="3" type="ORF">scyTo_0012383</name>
</gene>
<dbReference type="InterPro" id="IPR011161">
    <property type="entry name" value="MHC_I-like_Ag-recog"/>
</dbReference>
<dbReference type="SUPFAM" id="SSF54452">
    <property type="entry name" value="MHC antigen-recognition domain"/>
    <property type="match status" value="1"/>
</dbReference>
<dbReference type="InterPro" id="IPR037055">
    <property type="entry name" value="MHC_I-like_Ag-recog_sf"/>
</dbReference>
<name>A0A401P7T8_SCYTO</name>
<evidence type="ECO:0000313" key="4">
    <source>
        <dbReference type="Proteomes" id="UP000288216"/>
    </source>
</evidence>
<evidence type="ECO:0000313" key="3">
    <source>
        <dbReference type="EMBL" id="GCB69221.1"/>
    </source>
</evidence>
<dbReference type="AlphaFoldDB" id="A0A401P7T8"/>
<evidence type="ECO:0000259" key="2">
    <source>
        <dbReference type="Pfam" id="PF00129"/>
    </source>
</evidence>
<sequence length="79" mass="9404">MWDNGSTNGFEQFGWDGKDYVNFDKNHMVWVTRVKWGEVSNSKRDQAPGFNHHVKRYLEQKCIESLKIYLKVGEQELRP</sequence>
<dbReference type="GO" id="GO:0005615">
    <property type="term" value="C:extracellular space"/>
    <property type="evidence" value="ECO:0007669"/>
    <property type="project" value="TreeGrafter"/>
</dbReference>
<reference evidence="3 4" key="1">
    <citation type="journal article" date="2018" name="Nat. Ecol. Evol.">
        <title>Shark genomes provide insights into elasmobranch evolution and the origin of vertebrates.</title>
        <authorList>
            <person name="Hara Y"/>
            <person name="Yamaguchi K"/>
            <person name="Onimaru K"/>
            <person name="Kadota M"/>
            <person name="Koyanagi M"/>
            <person name="Keeley SD"/>
            <person name="Tatsumi K"/>
            <person name="Tanaka K"/>
            <person name="Motone F"/>
            <person name="Kageyama Y"/>
            <person name="Nozu R"/>
            <person name="Adachi N"/>
            <person name="Nishimura O"/>
            <person name="Nakagawa R"/>
            <person name="Tanegashima C"/>
            <person name="Kiyatake I"/>
            <person name="Matsumoto R"/>
            <person name="Murakumo K"/>
            <person name="Nishida K"/>
            <person name="Terakita A"/>
            <person name="Kuratani S"/>
            <person name="Sato K"/>
            <person name="Hyodo S Kuraku.S."/>
        </authorList>
    </citation>
    <scope>NUCLEOTIDE SEQUENCE [LARGE SCALE GENOMIC DNA]</scope>
</reference>
<dbReference type="Pfam" id="PF00129">
    <property type="entry name" value="MHC_I"/>
    <property type="match status" value="1"/>
</dbReference>
<keyword evidence="4" id="KW-1185">Reference proteome</keyword>
<dbReference type="OrthoDB" id="8936120at2759"/>
<dbReference type="InterPro" id="IPR050208">
    <property type="entry name" value="MHC_class-I_related"/>
</dbReference>
<dbReference type="PANTHER" id="PTHR16675">
    <property type="entry name" value="MHC CLASS I-RELATED"/>
    <property type="match status" value="1"/>
</dbReference>
<organism evidence="3 4">
    <name type="scientific">Scyliorhinus torazame</name>
    <name type="common">Cloudy catshark</name>
    <name type="synonym">Catulus torazame</name>
    <dbReference type="NCBI Taxonomy" id="75743"/>
    <lineage>
        <taxon>Eukaryota</taxon>
        <taxon>Metazoa</taxon>
        <taxon>Chordata</taxon>
        <taxon>Craniata</taxon>
        <taxon>Vertebrata</taxon>
        <taxon>Chondrichthyes</taxon>
        <taxon>Elasmobranchii</taxon>
        <taxon>Galeomorphii</taxon>
        <taxon>Galeoidea</taxon>
        <taxon>Carcharhiniformes</taxon>
        <taxon>Scyliorhinidae</taxon>
        <taxon>Scyliorhinus</taxon>
    </lineage>
</organism>